<evidence type="ECO:0000256" key="5">
    <source>
        <dbReference type="ARBA" id="ARBA00022491"/>
    </source>
</evidence>
<evidence type="ECO:0000259" key="16">
    <source>
        <dbReference type="SMART" id="SM00385"/>
    </source>
</evidence>
<gene>
    <name evidence="21 22" type="primary">rb1.S</name>
</gene>
<dbReference type="InterPro" id="IPR013763">
    <property type="entry name" value="Cyclin-like_dom"/>
</dbReference>
<dbReference type="Gene3D" id="6.10.250.530">
    <property type="match status" value="1"/>
</dbReference>
<dbReference type="Pfam" id="PF08934">
    <property type="entry name" value="Rb_C"/>
    <property type="match status" value="1"/>
</dbReference>
<keyword evidence="11" id="KW-0539">Nucleus</keyword>
<dbReference type="SMART" id="SM00385">
    <property type="entry name" value="CYCLIN"/>
    <property type="match status" value="1"/>
</dbReference>
<name>A0A8J0UPD0_XENLA</name>
<keyword evidence="6" id="KW-0597">Phosphoprotein</keyword>
<dbReference type="GO" id="GO:0006325">
    <property type="term" value="P:chromatin organization"/>
    <property type="evidence" value="ECO:0007669"/>
    <property type="project" value="UniProtKB-KW"/>
</dbReference>
<evidence type="ECO:0000256" key="9">
    <source>
        <dbReference type="ARBA" id="ARBA00023125"/>
    </source>
</evidence>
<dbReference type="Gene3D" id="1.10.472.140">
    <property type="match status" value="1"/>
</dbReference>
<dbReference type="SUPFAM" id="SSF47954">
    <property type="entry name" value="Cyclin-like"/>
    <property type="match status" value="2"/>
</dbReference>
<dbReference type="Xenbase" id="XB-GENE-6485741">
    <property type="gene designation" value="rb1.S"/>
</dbReference>
<sequence>MPPKSPRKQQIRSQGEPRSPDRPDFQDPDFNFLCENLKISDNVRGKAWNTYEKMFPSGYMMRETAKKKESLGLCLYIASVDCEEMTFTFTELLKILRLSVNRCFRLLREMDINMDVLSNKVDNAISKLKKKYENMCLLFQKFQRTFELIFEEQHNTRAAVDTAPILKGTWITFLLARGKILQMDDELVISCQLLLCVLDYFIKLSPPSILKEPYKSALNGLPVNTPPRSSRRSQNRNTRVSPQSETDSKVLEFLCSQNYCPMDEVRNVYSTSFVDFLASAGISSNEGIPKVESISRQYEELYHKHKDLDARLFLENDETLKVDVQDRYDNPNRVYICNPASKSVLRRKDQCLDLERTPRKDESEVFPVPPQTPVRAAMNTVQQLMVTLSSANDKPPDTLDSYFSNCTVNPKTKITDRIEHFGHVFKEKFASSVGQACAEIGYQRYKLGVCLYYRVMEAILKTEEERLSVHNFSKLLNNDIFHICLLACAVEVVVASYARNASQAYCSSGTNLSFPWILRVFEIKAFDFYKVIECFIKAEPSLTSNMIKYLERCEHQIMECLAWQSDSPLFDLIKQTREREGLVDHPELVSNLQQPVQHNHTAADLYLSPSRSSHQHPVTSVPTSSVTNGQVSSSQPVQQKSTSLSLFYKKVYLLAYKRLSSLCSSLLSDHPELEQVIWTLLQHTLQQEYELMRDRHLDQIMMCSMYGICKAKNIDLRFKTIVTAYKGLTNTNQETFKHVLIRDGQHDSIIVFYNLVFMQKLKSHILQYGSARHPTLSPIPHIPRSPYRFGNSPKVPGNIYVSPLKTPYKTADGLLSPSKMTPKTSFLISLGETFRSPDRFQKINQMLNSCERPIKRSADTGTTPKPLKKLRFDSDGQDEADGSKHIQGESKFQQKLAEMTSTRTRMQKQKLEESLESSQQEEK</sequence>
<proteinExistence type="inferred from homology"/>
<dbReference type="Pfam" id="PF01858">
    <property type="entry name" value="RB_A"/>
    <property type="match status" value="1"/>
</dbReference>
<keyword evidence="8" id="KW-0805">Transcription regulation</keyword>
<feature type="region of interest" description="Disordered" evidence="15">
    <location>
        <begin position="610"/>
        <end position="634"/>
    </location>
</feature>
<organism evidence="20 21">
    <name type="scientific">Xenopus laevis</name>
    <name type="common">African clawed frog</name>
    <dbReference type="NCBI Taxonomy" id="8355"/>
    <lineage>
        <taxon>Eukaryota</taxon>
        <taxon>Metazoa</taxon>
        <taxon>Chordata</taxon>
        <taxon>Craniata</taxon>
        <taxon>Vertebrata</taxon>
        <taxon>Euteleostomi</taxon>
        <taxon>Amphibia</taxon>
        <taxon>Batrachia</taxon>
        <taxon>Anura</taxon>
        <taxon>Pipoidea</taxon>
        <taxon>Pipidae</taxon>
        <taxon>Xenopodinae</taxon>
        <taxon>Xenopus</taxon>
        <taxon>Xenopus</taxon>
    </lineage>
</organism>
<dbReference type="Pfam" id="PF11934">
    <property type="entry name" value="DUF3452"/>
    <property type="match status" value="1"/>
</dbReference>
<evidence type="ECO:0000256" key="1">
    <source>
        <dbReference type="ARBA" id="ARBA00004123"/>
    </source>
</evidence>
<dbReference type="AGR" id="Xenbase:XB-GENE-6485741"/>
<evidence type="ECO:0000313" key="22">
    <source>
        <dbReference type="Xenbase" id="XB-GENE-6485741"/>
    </source>
</evidence>
<dbReference type="KEGG" id="xla:108709804"/>
<dbReference type="InterPro" id="IPR015030">
    <property type="entry name" value="RB_C"/>
</dbReference>
<protein>
    <recommendedName>
        <fullName evidence="13">Retinoblastoma-associated protein</fullName>
    </recommendedName>
    <alternativeName>
        <fullName evidence="14">pRb</fullName>
    </alternativeName>
</protein>
<evidence type="ECO:0000256" key="2">
    <source>
        <dbReference type="ARBA" id="ARBA00004496"/>
    </source>
</evidence>
<evidence type="ECO:0000259" key="19">
    <source>
        <dbReference type="SMART" id="SM01369"/>
    </source>
</evidence>
<evidence type="ECO:0000256" key="11">
    <source>
        <dbReference type="ARBA" id="ARBA00023242"/>
    </source>
</evidence>
<evidence type="ECO:0000259" key="18">
    <source>
        <dbReference type="SMART" id="SM01368"/>
    </source>
</evidence>
<dbReference type="InterPro" id="IPR002720">
    <property type="entry name" value="RB_A"/>
</dbReference>
<dbReference type="Gene3D" id="1.10.472.10">
    <property type="entry name" value="Cyclin-like"/>
    <property type="match status" value="2"/>
</dbReference>
<evidence type="ECO:0000256" key="13">
    <source>
        <dbReference type="ARBA" id="ARBA00070939"/>
    </source>
</evidence>
<keyword evidence="12" id="KW-0131">Cell cycle</keyword>
<dbReference type="InterPro" id="IPR036915">
    <property type="entry name" value="Cyclin-like_sf"/>
</dbReference>
<comment type="subcellular location">
    <subcellularLocation>
        <location evidence="2">Cytoplasm</location>
    </subcellularLocation>
    <subcellularLocation>
        <location evidence="1">Nucleus</location>
    </subcellularLocation>
</comment>
<dbReference type="FunFam" id="1.10.472.10:FF:000033">
    <property type="entry name" value="retinoblastoma-associated protein isoform X1"/>
    <property type="match status" value="1"/>
</dbReference>
<dbReference type="GeneID" id="108709804"/>
<keyword evidence="20" id="KW-1185">Reference proteome</keyword>
<accession>A0A8J0UPD0</accession>
<evidence type="ECO:0000313" key="21">
    <source>
        <dbReference type="RefSeq" id="XP_018105457.1"/>
    </source>
</evidence>
<dbReference type="CDD" id="cd20599">
    <property type="entry name" value="CYCLIN_RB"/>
    <property type="match status" value="1"/>
</dbReference>
<feature type="region of interest" description="Disordered" evidence="15">
    <location>
        <begin position="851"/>
        <end position="923"/>
    </location>
</feature>
<dbReference type="PANTHER" id="PTHR13742:SF36">
    <property type="entry name" value="RETINOBLASTOMA-ASSOCIATED PROTEIN"/>
    <property type="match status" value="1"/>
</dbReference>
<keyword evidence="5" id="KW-0678">Repressor</keyword>
<dbReference type="GO" id="GO:0005737">
    <property type="term" value="C:cytoplasm"/>
    <property type="evidence" value="ECO:0007669"/>
    <property type="project" value="UniProtKB-SubCell"/>
</dbReference>
<evidence type="ECO:0000256" key="8">
    <source>
        <dbReference type="ARBA" id="ARBA00023015"/>
    </source>
</evidence>
<feature type="compositionally biased region" description="Basic residues" evidence="15">
    <location>
        <begin position="1"/>
        <end position="10"/>
    </location>
</feature>
<feature type="domain" description="Retinoblastoma-associated protein A-box" evidence="18">
    <location>
        <begin position="372"/>
        <end position="573"/>
    </location>
</feature>
<dbReference type="GO" id="GO:0030154">
    <property type="term" value="P:cell differentiation"/>
    <property type="evidence" value="ECO:0000318"/>
    <property type="project" value="GO_Central"/>
</dbReference>
<dbReference type="GO" id="GO:2000134">
    <property type="term" value="P:negative regulation of G1/S transition of mitotic cell cycle"/>
    <property type="evidence" value="ECO:0000318"/>
    <property type="project" value="GO_Central"/>
</dbReference>
<dbReference type="InterPro" id="IPR028309">
    <property type="entry name" value="RB_fam"/>
</dbReference>
<keyword evidence="9" id="KW-0238">DNA-binding</keyword>
<keyword evidence="4" id="KW-0963">Cytoplasm</keyword>
<feature type="region of interest" description="Disordered" evidence="15">
    <location>
        <begin position="1"/>
        <end position="25"/>
    </location>
</feature>
<dbReference type="SMART" id="SM01368">
    <property type="entry name" value="RB_A"/>
    <property type="match status" value="1"/>
</dbReference>
<evidence type="ECO:0000256" key="15">
    <source>
        <dbReference type="SAM" id="MobiDB-lite"/>
    </source>
</evidence>
<dbReference type="GO" id="GO:0006357">
    <property type="term" value="P:regulation of transcription by RNA polymerase II"/>
    <property type="evidence" value="ECO:0007669"/>
    <property type="project" value="InterPro"/>
</dbReference>
<reference evidence="21" key="2">
    <citation type="submission" date="2025-08" db="UniProtKB">
        <authorList>
            <consortium name="RefSeq"/>
        </authorList>
    </citation>
    <scope>IDENTIFICATION</scope>
    <source>
        <strain evidence="21">J_2021</strain>
        <tissue evidence="21">Erythrocytes</tissue>
    </source>
</reference>
<evidence type="ECO:0000256" key="10">
    <source>
        <dbReference type="ARBA" id="ARBA00023163"/>
    </source>
</evidence>
<dbReference type="GO" id="GO:0000977">
    <property type="term" value="F:RNA polymerase II transcription regulatory region sequence-specific DNA binding"/>
    <property type="evidence" value="ECO:0000318"/>
    <property type="project" value="GO_Central"/>
</dbReference>
<feature type="compositionally biased region" description="Polar residues" evidence="15">
    <location>
        <begin position="610"/>
        <end position="629"/>
    </location>
</feature>
<dbReference type="OrthoDB" id="844594at2759"/>
<dbReference type="CTD" id="108709804"/>
<reference evidence="20" key="1">
    <citation type="submission" date="2024-06" db="UniProtKB">
        <authorList>
            <consortium name="RefSeq"/>
        </authorList>
    </citation>
    <scope>NUCLEOTIDE SEQUENCE [LARGE SCALE GENOMIC DNA]</scope>
    <source>
        <strain evidence="20">J_2021</strain>
    </source>
</reference>
<feature type="region of interest" description="Disordered" evidence="15">
    <location>
        <begin position="221"/>
        <end position="245"/>
    </location>
</feature>
<evidence type="ECO:0000256" key="14">
    <source>
        <dbReference type="ARBA" id="ARBA00081114"/>
    </source>
</evidence>
<dbReference type="FunFam" id="1.10.472.10:FF:000039">
    <property type="entry name" value="RB transcriptional corepressor 1"/>
    <property type="match status" value="1"/>
</dbReference>
<comment type="similarity">
    <text evidence="3">Belongs to the retinoblastoma protein (RB) family.</text>
</comment>
<dbReference type="GO" id="GO:0031175">
    <property type="term" value="P:neuron projection development"/>
    <property type="evidence" value="ECO:0000318"/>
    <property type="project" value="GO_Central"/>
</dbReference>
<dbReference type="SMART" id="SM01367">
    <property type="entry name" value="DUF3452"/>
    <property type="match status" value="1"/>
</dbReference>
<dbReference type="AlphaFoldDB" id="A0A8J0UPD0"/>
<dbReference type="Pfam" id="PF01857">
    <property type="entry name" value="RB_B"/>
    <property type="match status" value="1"/>
</dbReference>
<dbReference type="GO" id="GO:0000785">
    <property type="term" value="C:chromatin"/>
    <property type="evidence" value="ECO:0000318"/>
    <property type="project" value="GO_Central"/>
</dbReference>
<feature type="domain" description="Cyclin-like" evidence="16">
    <location>
        <begin position="657"/>
        <end position="758"/>
    </location>
</feature>
<dbReference type="GO" id="GO:0048667">
    <property type="term" value="P:cell morphogenesis involved in neuron differentiation"/>
    <property type="evidence" value="ECO:0000318"/>
    <property type="project" value="GO_Central"/>
</dbReference>
<feature type="domain" description="Retinoblastoma-associated protein N-terminal" evidence="17">
    <location>
        <begin position="75"/>
        <end position="204"/>
    </location>
</feature>
<feature type="domain" description="Retinoblastoma-associated protein C-terminal" evidence="19">
    <location>
        <begin position="765"/>
        <end position="922"/>
    </location>
</feature>
<dbReference type="FunFam" id="1.10.472.140:FF:000002">
    <property type="entry name" value="RB transcriptional corepressor 1"/>
    <property type="match status" value="1"/>
</dbReference>
<keyword evidence="7" id="KW-0156">Chromatin regulator</keyword>
<evidence type="ECO:0000256" key="6">
    <source>
        <dbReference type="ARBA" id="ARBA00022553"/>
    </source>
</evidence>
<dbReference type="Proteomes" id="UP000186698">
    <property type="component" value="Chromosome 2S"/>
</dbReference>
<evidence type="ECO:0000256" key="12">
    <source>
        <dbReference type="ARBA" id="ARBA00023306"/>
    </source>
</evidence>
<dbReference type="InterPro" id="IPR002719">
    <property type="entry name" value="RB_B"/>
</dbReference>
<dbReference type="InterPro" id="IPR024599">
    <property type="entry name" value="RB_N"/>
</dbReference>
<evidence type="ECO:0000259" key="17">
    <source>
        <dbReference type="SMART" id="SM01367"/>
    </source>
</evidence>
<dbReference type="PANTHER" id="PTHR13742">
    <property type="entry name" value="RETINOBLASTOMA-ASSOCIATED PROTEIN RB -RELATED"/>
    <property type="match status" value="1"/>
</dbReference>
<evidence type="ECO:0000313" key="20">
    <source>
        <dbReference type="Proteomes" id="UP000186698"/>
    </source>
</evidence>
<evidence type="ECO:0000256" key="3">
    <source>
        <dbReference type="ARBA" id="ARBA00009475"/>
    </source>
</evidence>
<dbReference type="Gene3D" id="6.10.140.1380">
    <property type="match status" value="1"/>
</dbReference>
<evidence type="ECO:0000256" key="7">
    <source>
        <dbReference type="ARBA" id="ARBA00022853"/>
    </source>
</evidence>
<dbReference type="GO" id="GO:0035189">
    <property type="term" value="C:Rb-E2F complex"/>
    <property type="evidence" value="ECO:0000318"/>
    <property type="project" value="GO_Central"/>
</dbReference>
<dbReference type="SMART" id="SM01369">
    <property type="entry name" value="Rb_C"/>
    <property type="match status" value="1"/>
</dbReference>
<keyword evidence="10" id="KW-0804">Transcription</keyword>
<evidence type="ECO:0000256" key="4">
    <source>
        <dbReference type="ARBA" id="ARBA00022490"/>
    </source>
</evidence>
<dbReference type="RefSeq" id="XP_018105457.1">
    <property type="nucleotide sequence ID" value="XM_018249968.2"/>
</dbReference>